<comment type="caution">
    <text evidence="2">The sequence shown here is derived from an EMBL/GenBank/DDBJ whole genome shotgun (WGS) entry which is preliminary data.</text>
</comment>
<proteinExistence type="predicted"/>
<evidence type="ECO:0000256" key="1">
    <source>
        <dbReference type="SAM" id="MobiDB-lite"/>
    </source>
</evidence>
<feature type="region of interest" description="Disordered" evidence="1">
    <location>
        <begin position="1"/>
        <end position="65"/>
    </location>
</feature>
<dbReference type="Proteomes" id="UP000276834">
    <property type="component" value="Unassembled WGS sequence"/>
</dbReference>
<dbReference type="EMBL" id="QUSF01000030">
    <property type="protein sequence ID" value="RLV99779.1"/>
    <property type="molecule type" value="Genomic_DNA"/>
</dbReference>
<gene>
    <name evidence="2" type="ORF">DV515_00009397</name>
</gene>
<sequence>MLMRMILNQEPSQRAASQSPKIMKAAKAPLTPLAKEGKIRNGRKDQERRKGPQERRMEGVEEDFE</sequence>
<name>A0A3L8SD12_CHLGU</name>
<keyword evidence="3" id="KW-1185">Reference proteome</keyword>
<organism evidence="2 3">
    <name type="scientific">Chloebia gouldiae</name>
    <name type="common">Gouldian finch</name>
    <name type="synonym">Erythrura gouldiae</name>
    <dbReference type="NCBI Taxonomy" id="44316"/>
    <lineage>
        <taxon>Eukaryota</taxon>
        <taxon>Metazoa</taxon>
        <taxon>Chordata</taxon>
        <taxon>Craniata</taxon>
        <taxon>Vertebrata</taxon>
        <taxon>Euteleostomi</taxon>
        <taxon>Archelosauria</taxon>
        <taxon>Archosauria</taxon>
        <taxon>Dinosauria</taxon>
        <taxon>Saurischia</taxon>
        <taxon>Theropoda</taxon>
        <taxon>Coelurosauria</taxon>
        <taxon>Aves</taxon>
        <taxon>Neognathae</taxon>
        <taxon>Neoaves</taxon>
        <taxon>Telluraves</taxon>
        <taxon>Australaves</taxon>
        <taxon>Passeriformes</taxon>
        <taxon>Passeroidea</taxon>
        <taxon>Passeridae</taxon>
        <taxon>Chloebia</taxon>
    </lineage>
</organism>
<evidence type="ECO:0000313" key="2">
    <source>
        <dbReference type="EMBL" id="RLV99779.1"/>
    </source>
</evidence>
<feature type="compositionally biased region" description="Low complexity" evidence="1">
    <location>
        <begin position="25"/>
        <end position="34"/>
    </location>
</feature>
<feature type="compositionally biased region" description="Basic and acidic residues" evidence="1">
    <location>
        <begin position="35"/>
        <end position="59"/>
    </location>
</feature>
<accession>A0A3L8SD12</accession>
<dbReference type="AlphaFoldDB" id="A0A3L8SD12"/>
<protein>
    <submittedName>
        <fullName evidence="2">Uncharacterized protein</fullName>
    </submittedName>
</protein>
<evidence type="ECO:0000313" key="3">
    <source>
        <dbReference type="Proteomes" id="UP000276834"/>
    </source>
</evidence>
<reference evidence="2 3" key="1">
    <citation type="journal article" date="2018" name="Proc. R. Soc. B">
        <title>A non-coding region near Follistatin controls head colour polymorphism in the Gouldian finch.</title>
        <authorList>
            <person name="Toomey M.B."/>
            <person name="Marques C.I."/>
            <person name="Andrade P."/>
            <person name="Araujo P.M."/>
            <person name="Sabatino S."/>
            <person name="Gazda M.A."/>
            <person name="Afonso S."/>
            <person name="Lopes R.J."/>
            <person name="Corbo J.C."/>
            <person name="Carneiro M."/>
        </authorList>
    </citation>
    <scope>NUCLEOTIDE SEQUENCE [LARGE SCALE GENOMIC DNA]</scope>
    <source>
        <strain evidence="2">Red01</strain>
        <tissue evidence="2">Muscle</tissue>
    </source>
</reference>
<feature type="compositionally biased region" description="Polar residues" evidence="1">
    <location>
        <begin position="9"/>
        <end position="20"/>
    </location>
</feature>